<comment type="caution">
    <text evidence="3">The sequence shown here is derived from an EMBL/GenBank/DDBJ whole genome shotgun (WGS) entry which is preliminary data.</text>
</comment>
<evidence type="ECO:0000256" key="1">
    <source>
        <dbReference type="SAM" id="MobiDB-lite"/>
    </source>
</evidence>
<keyword evidence="2" id="KW-0732">Signal</keyword>
<feature type="chain" id="PRO_5038751610" description="SH3 domain-containing protein" evidence="2">
    <location>
        <begin position="26"/>
        <end position="133"/>
    </location>
</feature>
<dbReference type="OrthoDB" id="4267157at2"/>
<reference evidence="3 4" key="1">
    <citation type="submission" date="2019-06" db="EMBL/GenBank/DDBJ databases">
        <title>Sequencing the genomes of 1000 actinobacteria strains.</title>
        <authorList>
            <person name="Klenk H.-P."/>
        </authorList>
    </citation>
    <scope>NUCLEOTIDE SEQUENCE [LARGE SCALE GENOMIC DNA]</scope>
    <source>
        <strain evidence="3 4">DSM 44826</strain>
    </source>
</reference>
<gene>
    <name evidence="3" type="ORF">FHX73_14507</name>
</gene>
<name>A0A561T7D8_9ACTN</name>
<evidence type="ECO:0000313" key="4">
    <source>
        <dbReference type="Proteomes" id="UP000317940"/>
    </source>
</evidence>
<protein>
    <recommendedName>
        <fullName evidence="5">SH3 domain-containing protein</fullName>
    </recommendedName>
</protein>
<dbReference type="Proteomes" id="UP000317940">
    <property type="component" value="Unassembled WGS sequence"/>
</dbReference>
<dbReference type="Gene3D" id="2.30.30.40">
    <property type="entry name" value="SH3 Domains"/>
    <property type="match status" value="1"/>
</dbReference>
<accession>A0A561T7D8</accession>
<keyword evidence="4" id="KW-1185">Reference proteome</keyword>
<dbReference type="EMBL" id="VIWT01000004">
    <property type="protein sequence ID" value="TWF83024.1"/>
    <property type="molecule type" value="Genomic_DNA"/>
</dbReference>
<dbReference type="RefSeq" id="WP_145910267.1">
    <property type="nucleotide sequence ID" value="NZ_BAAAMZ010000009.1"/>
</dbReference>
<dbReference type="AlphaFoldDB" id="A0A561T7D8"/>
<proteinExistence type="predicted"/>
<evidence type="ECO:0008006" key="5">
    <source>
        <dbReference type="Google" id="ProtNLM"/>
    </source>
</evidence>
<evidence type="ECO:0000256" key="2">
    <source>
        <dbReference type="SAM" id="SignalP"/>
    </source>
</evidence>
<organism evidence="3 4">
    <name type="scientific">Kitasatospora viridis</name>
    <dbReference type="NCBI Taxonomy" id="281105"/>
    <lineage>
        <taxon>Bacteria</taxon>
        <taxon>Bacillati</taxon>
        <taxon>Actinomycetota</taxon>
        <taxon>Actinomycetes</taxon>
        <taxon>Kitasatosporales</taxon>
        <taxon>Streptomycetaceae</taxon>
        <taxon>Kitasatospora</taxon>
    </lineage>
</organism>
<feature type="region of interest" description="Disordered" evidence="1">
    <location>
        <begin position="28"/>
        <end position="54"/>
    </location>
</feature>
<sequence>MHLAGRTAAASLSLLVLLVPVLTLDAEAPGRTPVPGRPPAPAAAPVNDPAAPPTPWTVTASAANVRRAHSADAVVVGIAQCGDLVDLVDEWSSPVGVRWREVLVRRTGVTGWVFWSLLARNDLPGTELAGSCW</sequence>
<feature type="signal peptide" evidence="2">
    <location>
        <begin position="1"/>
        <end position="25"/>
    </location>
</feature>
<evidence type="ECO:0000313" key="3">
    <source>
        <dbReference type="EMBL" id="TWF83024.1"/>
    </source>
</evidence>